<dbReference type="Gene3D" id="3.40.50.720">
    <property type="entry name" value="NAD(P)-binding Rossmann-like Domain"/>
    <property type="match status" value="1"/>
</dbReference>
<dbReference type="Gene3D" id="3.30.360.10">
    <property type="entry name" value="Dihydrodipicolinate Reductase, domain 2"/>
    <property type="match status" value="1"/>
</dbReference>
<comment type="caution">
    <text evidence="14">The sequence shown here is derived from an EMBL/GenBank/DDBJ whole genome shotgun (WGS) entry which is preliminary data.</text>
</comment>
<dbReference type="GO" id="GO:0009089">
    <property type="term" value="P:lysine biosynthetic process via diaminopimelate"/>
    <property type="evidence" value="ECO:0007669"/>
    <property type="project" value="InterPro"/>
</dbReference>
<dbReference type="RefSeq" id="WP_118875986.1">
    <property type="nucleotide sequence ID" value="NZ_QWEI01000003.1"/>
</dbReference>
<dbReference type="GO" id="GO:0019877">
    <property type="term" value="P:diaminopimelate biosynthetic process"/>
    <property type="evidence" value="ECO:0007669"/>
    <property type="project" value="UniProtKB-KW"/>
</dbReference>
<keyword evidence="6" id="KW-0520">NAD</keyword>
<dbReference type="Pfam" id="PF05173">
    <property type="entry name" value="DapB_C"/>
    <property type="match status" value="1"/>
</dbReference>
<sequence>MTITIGLFGFGKTGSVVAKEIINDFECELKWVMRESAMHEGEYASKLLGFDHSEGKIYRIENICMDQFFKHNRVDVIIDFSSSSAVNVYKEAVKYGSKIVSAISNYDQEDIRKLKELSRQTAVLYSPNITVGINFLMEASKSLQKIAPNADIEIIEEHFRGKQDVSGTALRIAEELGLDKEQHVNSIRVGGIVGKHEVVFGLPNQTIRIVHESHNRAAFGQGAIYASKWIMGKETGIYSMEQALSLIMSGEEDLEKDAERFIADVPIKTS</sequence>
<comment type="pathway">
    <text evidence="8">Amino-acid biosynthesis; L-lysine biosynthesis via DAP pathway; (S)-tetrahydrodipicolinate from L-aspartate: step 4/4.</text>
</comment>
<name>A0A396SP28_9BACL</name>
<feature type="domain" description="Dihydrodipicolinate reductase C-terminal" evidence="13">
    <location>
        <begin position="132"/>
        <end position="244"/>
    </location>
</feature>
<comment type="catalytic activity">
    <reaction evidence="11">
        <text>(S)-2,3,4,5-tetrahydrodipicolinate + NAD(+) + H2O = (2S,4S)-4-hydroxy-2,3,4,5-tetrahydrodipicolinate + NADH + H(+)</text>
        <dbReference type="Rhea" id="RHEA:35323"/>
        <dbReference type="ChEBI" id="CHEBI:15377"/>
        <dbReference type="ChEBI" id="CHEBI:15378"/>
        <dbReference type="ChEBI" id="CHEBI:16845"/>
        <dbReference type="ChEBI" id="CHEBI:57540"/>
        <dbReference type="ChEBI" id="CHEBI:57945"/>
        <dbReference type="ChEBI" id="CHEBI:67139"/>
        <dbReference type="EC" id="1.17.1.8"/>
    </reaction>
</comment>
<evidence type="ECO:0000256" key="10">
    <source>
        <dbReference type="ARBA" id="ARBA00049080"/>
    </source>
</evidence>
<proteinExistence type="inferred from homology"/>
<dbReference type="InterPro" id="IPR000846">
    <property type="entry name" value="DapB_N"/>
</dbReference>
<gene>
    <name evidence="14" type="ORF">D1B33_08730</name>
</gene>
<keyword evidence="3" id="KW-0521">NADP</keyword>
<dbReference type="OrthoDB" id="9790352at2"/>
<comment type="catalytic activity">
    <reaction evidence="10">
        <text>(S)-2,3,4,5-tetrahydrodipicolinate + NADP(+) + H2O = (2S,4S)-4-hydroxy-2,3,4,5-tetrahydrodipicolinate + NADPH + H(+)</text>
        <dbReference type="Rhea" id="RHEA:35331"/>
        <dbReference type="ChEBI" id="CHEBI:15377"/>
        <dbReference type="ChEBI" id="CHEBI:15378"/>
        <dbReference type="ChEBI" id="CHEBI:16845"/>
        <dbReference type="ChEBI" id="CHEBI:57783"/>
        <dbReference type="ChEBI" id="CHEBI:58349"/>
        <dbReference type="ChEBI" id="CHEBI:67139"/>
        <dbReference type="EC" id="1.17.1.8"/>
    </reaction>
</comment>
<evidence type="ECO:0000256" key="6">
    <source>
        <dbReference type="ARBA" id="ARBA00023027"/>
    </source>
</evidence>
<keyword evidence="4" id="KW-0220">Diaminopimelate biosynthesis</keyword>
<evidence type="ECO:0000256" key="3">
    <source>
        <dbReference type="ARBA" id="ARBA00022857"/>
    </source>
</evidence>
<reference evidence="14 15" key="1">
    <citation type="submission" date="2018-08" db="EMBL/GenBank/DDBJ databases">
        <title>Lysinibacillus sp. YLB-03 draft genome sequence.</title>
        <authorList>
            <person name="Yu L."/>
        </authorList>
    </citation>
    <scope>NUCLEOTIDE SEQUENCE [LARGE SCALE GENOMIC DNA]</scope>
    <source>
        <strain evidence="14 15">YLB-03</strain>
    </source>
</reference>
<keyword evidence="2" id="KW-0028">Amino-acid biosynthesis</keyword>
<keyword evidence="15" id="KW-1185">Reference proteome</keyword>
<evidence type="ECO:0000313" key="15">
    <source>
        <dbReference type="Proteomes" id="UP000265692"/>
    </source>
</evidence>
<feature type="domain" description="Dihydrodipicolinate reductase N-terminal" evidence="12">
    <location>
        <begin position="3"/>
        <end position="128"/>
    </location>
</feature>
<dbReference type="PANTHER" id="PTHR20836">
    <property type="entry name" value="DIHYDRODIPICOLINATE REDUCTASE"/>
    <property type="match status" value="1"/>
</dbReference>
<dbReference type="PANTHER" id="PTHR20836:SF0">
    <property type="entry name" value="4-HYDROXY-TETRAHYDRODIPICOLINATE REDUCTASE 1, CHLOROPLASTIC-RELATED"/>
    <property type="match status" value="1"/>
</dbReference>
<evidence type="ECO:0000256" key="4">
    <source>
        <dbReference type="ARBA" id="ARBA00022915"/>
    </source>
</evidence>
<dbReference type="SUPFAM" id="SSF55347">
    <property type="entry name" value="Glyceraldehyde-3-phosphate dehydrogenase-like, C-terminal domain"/>
    <property type="match status" value="1"/>
</dbReference>
<dbReference type="EMBL" id="QWEI01000003">
    <property type="protein sequence ID" value="RHW37600.1"/>
    <property type="molecule type" value="Genomic_DNA"/>
</dbReference>
<evidence type="ECO:0000256" key="11">
    <source>
        <dbReference type="ARBA" id="ARBA00049396"/>
    </source>
</evidence>
<evidence type="ECO:0000256" key="8">
    <source>
        <dbReference type="ARBA" id="ARBA00037922"/>
    </source>
</evidence>
<dbReference type="InterPro" id="IPR023940">
    <property type="entry name" value="DHDPR_bac"/>
</dbReference>
<keyword evidence="7" id="KW-0457">Lysine biosynthesis</keyword>
<evidence type="ECO:0000256" key="9">
    <source>
        <dbReference type="ARBA" id="ARBA00038983"/>
    </source>
</evidence>
<dbReference type="EC" id="1.17.1.8" evidence="9"/>
<keyword evidence="5" id="KW-0560">Oxidoreductase</keyword>
<evidence type="ECO:0000259" key="12">
    <source>
        <dbReference type="Pfam" id="PF01113"/>
    </source>
</evidence>
<evidence type="ECO:0000256" key="2">
    <source>
        <dbReference type="ARBA" id="ARBA00022605"/>
    </source>
</evidence>
<dbReference type="AlphaFoldDB" id="A0A396SP28"/>
<accession>A0A396SP28</accession>
<dbReference type="Proteomes" id="UP000265692">
    <property type="component" value="Unassembled WGS sequence"/>
</dbReference>
<evidence type="ECO:0000259" key="13">
    <source>
        <dbReference type="Pfam" id="PF05173"/>
    </source>
</evidence>
<evidence type="ECO:0000256" key="1">
    <source>
        <dbReference type="ARBA" id="ARBA00006642"/>
    </source>
</evidence>
<dbReference type="SUPFAM" id="SSF51735">
    <property type="entry name" value="NAD(P)-binding Rossmann-fold domains"/>
    <property type="match status" value="1"/>
</dbReference>
<comment type="similarity">
    <text evidence="1">Belongs to the DapB family.</text>
</comment>
<dbReference type="PIRSF" id="PIRSF000161">
    <property type="entry name" value="DHPR"/>
    <property type="match status" value="1"/>
</dbReference>
<dbReference type="Pfam" id="PF01113">
    <property type="entry name" value="DapB_N"/>
    <property type="match status" value="1"/>
</dbReference>
<dbReference type="GO" id="GO:0008839">
    <property type="term" value="F:4-hydroxy-tetrahydrodipicolinate reductase"/>
    <property type="evidence" value="ECO:0007669"/>
    <property type="project" value="UniProtKB-EC"/>
</dbReference>
<dbReference type="InterPro" id="IPR036291">
    <property type="entry name" value="NAD(P)-bd_dom_sf"/>
</dbReference>
<evidence type="ECO:0000256" key="5">
    <source>
        <dbReference type="ARBA" id="ARBA00023002"/>
    </source>
</evidence>
<organism evidence="14 15">
    <name type="scientific">Ureibacillus yapensis</name>
    <dbReference type="NCBI Taxonomy" id="2304605"/>
    <lineage>
        <taxon>Bacteria</taxon>
        <taxon>Bacillati</taxon>
        <taxon>Bacillota</taxon>
        <taxon>Bacilli</taxon>
        <taxon>Bacillales</taxon>
        <taxon>Caryophanaceae</taxon>
        <taxon>Ureibacillus</taxon>
    </lineage>
</organism>
<evidence type="ECO:0000313" key="14">
    <source>
        <dbReference type="EMBL" id="RHW37600.1"/>
    </source>
</evidence>
<protein>
    <recommendedName>
        <fullName evidence="9">4-hydroxy-tetrahydrodipicolinate reductase</fullName>
        <ecNumber evidence="9">1.17.1.8</ecNumber>
    </recommendedName>
</protein>
<dbReference type="InterPro" id="IPR022663">
    <property type="entry name" value="DapB_C"/>
</dbReference>
<evidence type="ECO:0000256" key="7">
    <source>
        <dbReference type="ARBA" id="ARBA00023154"/>
    </source>
</evidence>